<evidence type="ECO:0000313" key="1">
    <source>
        <dbReference type="EMBL" id="KYO02626.1"/>
    </source>
</evidence>
<dbReference type="EMBL" id="LVLA01000004">
    <property type="protein sequence ID" value="KYO02626.1"/>
    <property type="molecule type" value="Genomic_DNA"/>
</dbReference>
<evidence type="ECO:0000313" key="2">
    <source>
        <dbReference type="Proteomes" id="UP000076359"/>
    </source>
</evidence>
<accession>A0A151LTX1</accession>
<reference evidence="1 2" key="1">
    <citation type="journal article" date="2016" name="Nat. Commun.">
        <title>Genomes of cryptic chimpanzee Plasmodium species reveal key evolutionary events leading to human malaria.</title>
        <authorList>
            <person name="Sundararaman S.A."/>
            <person name="Plenderleith L.J."/>
            <person name="Liu W."/>
            <person name="Loy D.E."/>
            <person name="Learn G.H."/>
            <person name="Li Y."/>
            <person name="Shaw K.S."/>
            <person name="Ayouba A."/>
            <person name="Peeters M."/>
            <person name="Speede S."/>
            <person name="Shaw G.M."/>
            <person name="Bushman F.D."/>
            <person name="Brisson D."/>
            <person name="Rayner J.C."/>
            <person name="Sharp P.M."/>
            <person name="Hahn B.H."/>
        </authorList>
    </citation>
    <scope>NUCLEOTIDE SEQUENCE [LARGE SCALE GENOMIC DNA]</scope>
    <source>
        <strain evidence="1 2">SY57</strain>
    </source>
</reference>
<organism evidence="1 2">
    <name type="scientific">Plasmodium reichenowi</name>
    <dbReference type="NCBI Taxonomy" id="5854"/>
    <lineage>
        <taxon>Eukaryota</taxon>
        <taxon>Sar</taxon>
        <taxon>Alveolata</taxon>
        <taxon>Apicomplexa</taxon>
        <taxon>Aconoidasida</taxon>
        <taxon>Haemosporida</taxon>
        <taxon>Plasmodiidae</taxon>
        <taxon>Plasmodium</taxon>
        <taxon>Plasmodium (Laverania)</taxon>
    </lineage>
</organism>
<protein>
    <submittedName>
        <fullName evidence="1">Uncharacterized protein</fullName>
    </submittedName>
</protein>
<dbReference type="Proteomes" id="UP000076359">
    <property type="component" value="Chromosome 3"/>
</dbReference>
<comment type="caution">
    <text evidence="1">The sequence shown here is derived from an EMBL/GenBank/DDBJ whole genome shotgun (WGS) entry which is preliminary data.</text>
</comment>
<proteinExistence type="predicted"/>
<name>A0A151LTX1_PLARE</name>
<feature type="non-terminal residue" evidence="1">
    <location>
        <position position="1"/>
    </location>
</feature>
<sequence length="13" mass="1613">FLFLFFSLLGFVY</sequence>
<gene>
    <name evidence="1" type="ORF">PRSY57_0313000</name>
</gene>